<dbReference type="InterPro" id="IPR013785">
    <property type="entry name" value="Aldolase_TIM"/>
</dbReference>
<protein>
    <submittedName>
        <fullName evidence="7">Dihydrodipicolinate synthase family protein</fullName>
    </submittedName>
</protein>
<dbReference type="Proteomes" id="UP000230821">
    <property type="component" value="Unassembled WGS sequence"/>
</dbReference>
<sequence length="301" mass="32993">MDTNYQKKLSGIFPPCMTIFNDDESIDYDGIIKNIEMYNTTKLRGYMPLGSNGEFRALTDKESVKVMEVYGKYTPADKTIIAGVMRESAYATIEFIKQIADKRVDFATVLCPHYFAKAMTDDALFAYYTQIANESPIPVMMYNAPKFAANIVFSPDLITRLAPHPNIAGMKDTSGEDIGMYVNAVPDGSNFYVMPGTINKMFKGLQLGTIGGVVSMANYLPDQCVKLQELYESGQLEEAAAYDVYVRELSSNAAGKHGVAGVKAAMDLLGYAGGKPRLPLMALNDEKKAALKAALEQEGLL</sequence>
<dbReference type="SMART" id="SM01130">
    <property type="entry name" value="DHDPS"/>
    <property type="match status" value="1"/>
</dbReference>
<dbReference type="EMBL" id="PDSK01000022">
    <property type="protein sequence ID" value="PIE36222.1"/>
    <property type="molecule type" value="Genomic_DNA"/>
</dbReference>
<feature type="binding site" evidence="6">
    <location>
        <position position="213"/>
    </location>
    <ligand>
        <name>pyruvate</name>
        <dbReference type="ChEBI" id="CHEBI:15361"/>
    </ligand>
</feature>
<feature type="active site" description="Schiff-base intermediate with substrate" evidence="5">
    <location>
        <position position="171"/>
    </location>
</feature>
<evidence type="ECO:0000256" key="4">
    <source>
        <dbReference type="PIRNR" id="PIRNR001365"/>
    </source>
</evidence>
<evidence type="ECO:0000256" key="5">
    <source>
        <dbReference type="PIRSR" id="PIRSR001365-1"/>
    </source>
</evidence>
<dbReference type="PANTHER" id="PTHR12128">
    <property type="entry name" value="DIHYDRODIPICOLINATE SYNTHASE"/>
    <property type="match status" value="1"/>
</dbReference>
<dbReference type="Gene3D" id="3.20.20.70">
    <property type="entry name" value="Aldolase class I"/>
    <property type="match status" value="1"/>
</dbReference>
<dbReference type="PIRSF" id="PIRSF001365">
    <property type="entry name" value="DHDPS"/>
    <property type="match status" value="1"/>
</dbReference>
<evidence type="ECO:0000256" key="2">
    <source>
        <dbReference type="ARBA" id="ARBA00023239"/>
    </source>
</evidence>
<dbReference type="CDD" id="cd00408">
    <property type="entry name" value="DHDPS-like"/>
    <property type="match status" value="1"/>
</dbReference>
<organism evidence="7 8">
    <name type="scientific">candidate division KSB3 bacterium</name>
    <dbReference type="NCBI Taxonomy" id="2044937"/>
    <lineage>
        <taxon>Bacteria</taxon>
        <taxon>candidate division KSB3</taxon>
    </lineage>
</organism>
<keyword evidence="3" id="KW-0704">Schiff base</keyword>
<evidence type="ECO:0000256" key="3">
    <source>
        <dbReference type="ARBA" id="ARBA00023270"/>
    </source>
</evidence>
<comment type="caution">
    <text evidence="7">The sequence shown here is derived from an EMBL/GenBank/DDBJ whole genome shotgun (WGS) entry which is preliminary data.</text>
</comment>
<name>A0A2G6KMF0_9BACT</name>
<dbReference type="InterPro" id="IPR020625">
    <property type="entry name" value="Schiff_base-form_aldolases_AS"/>
</dbReference>
<evidence type="ECO:0000256" key="6">
    <source>
        <dbReference type="PIRSR" id="PIRSR001365-2"/>
    </source>
</evidence>
<comment type="similarity">
    <text evidence="1 4">Belongs to the DapA family.</text>
</comment>
<evidence type="ECO:0000256" key="1">
    <source>
        <dbReference type="ARBA" id="ARBA00007592"/>
    </source>
</evidence>
<evidence type="ECO:0000313" key="7">
    <source>
        <dbReference type="EMBL" id="PIE36222.1"/>
    </source>
</evidence>
<accession>A0A2G6KMF0</accession>
<dbReference type="GO" id="GO:0044281">
    <property type="term" value="P:small molecule metabolic process"/>
    <property type="evidence" value="ECO:0007669"/>
    <property type="project" value="UniProtKB-ARBA"/>
</dbReference>
<reference evidence="7 8" key="1">
    <citation type="submission" date="2017-10" db="EMBL/GenBank/DDBJ databases">
        <title>Novel microbial diversity and functional potential in the marine mammal oral microbiome.</title>
        <authorList>
            <person name="Dudek N.K."/>
            <person name="Sun C.L."/>
            <person name="Burstein D."/>
            <person name="Kantor R.S."/>
            <person name="Aliaga Goltsman D.S."/>
            <person name="Bik E.M."/>
            <person name="Thomas B.C."/>
            <person name="Banfield J.F."/>
            <person name="Relman D.A."/>
        </authorList>
    </citation>
    <scope>NUCLEOTIDE SEQUENCE [LARGE SCALE GENOMIC DNA]</scope>
    <source>
        <strain evidence="7">DOLJORAL78_47_16</strain>
    </source>
</reference>
<dbReference type="AlphaFoldDB" id="A0A2G6KMF0"/>
<gene>
    <name evidence="7" type="ORF">CSA56_00980</name>
</gene>
<dbReference type="PANTHER" id="PTHR12128:SF66">
    <property type="entry name" value="4-HYDROXY-2-OXOGLUTARATE ALDOLASE, MITOCHONDRIAL"/>
    <property type="match status" value="1"/>
</dbReference>
<dbReference type="SUPFAM" id="SSF51569">
    <property type="entry name" value="Aldolase"/>
    <property type="match status" value="1"/>
</dbReference>
<dbReference type="GO" id="GO:0008840">
    <property type="term" value="F:4-hydroxy-tetrahydrodipicolinate synthase activity"/>
    <property type="evidence" value="ECO:0007669"/>
    <property type="project" value="TreeGrafter"/>
</dbReference>
<dbReference type="Pfam" id="PF00701">
    <property type="entry name" value="DHDPS"/>
    <property type="match status" value="1"/>
</dbReference>
<dbReference type="InterPro" id="IPR002220">
    <property type="entry name" value="DapA-like"/>
</dbReference>
<proteinExistence type="inferred from homology"/>
<keyword evidence="2 4" id="KW-0456">Lyase</keyword>
<feature type="active site" description="Proton donor/acceptor" evidence="5">
    <location>
        <position position="142"/>
    </location>
</feature>
<evidence type="ECO:0000313" key="8">
    <source>
        <dbReference type="Proteomes" id="UP000230821"/>
    </source>
</evidence>
<dbReference type="PROSITE" id="PS00666">
    <property type="entry name" value="DHDPS_2"/>
    <property type="match status" value="1"/>
</dbReference>